<evidence type="ECO:0000256" key="10">
    <source>
        <dbReference type="ARBA" id="ARBA00023239"/>
    </source>
</evidence>
<dbReference type="SFLD" id="SFLDG01386">
    <property type="entry name" value="main_SPASM_domain-containing"/>
    <property type="match status" value="1"/>
</dbReference>
<feature type="binding site" evidence="12">
    <location>
        <position position="71"/>
    </location>
    <ligand>
        <name>GTP</name>
        <dbReference type="ChEBI" id="CHEBI:37565"/>
    </ligand>
</feature>
<dbReference type="CDD" id="cd01335">
    <property type="entry name" value="Radical_SAM"/>
    <property type="match status" value="1"/>
</dbReference>
<dbReference type="Pfam" id="PF06463">
    <property type="entry name" value="Mob_synth_C"/>
    <property type="match status" value="1"/>
</dbReference>
<dbReference type="SUPFAM" id="SSF102114">
    <property type="entry name" value="Radical SAM enzymes"/>
    <property type="match status" value="1"/>
</dbReference>
<evidence type="ECO:0000256" key="6">
    <source>
        <dbReference type="ARBA" id="ARBA00023004"/>
    </source>
</evidence>
<evidence type="ECO:0000256" key="11">
    <source>
        <dbReference type="ARBA" id="ARBA00048697"/>
    </source>
</evidence>
<evidence type="ECO:0000256" key="3">
    <source>
        <dbReference type="ARBA" id="ARBA00022691"/>
    </source>
</evidence>
<proteinExistence type="inferred from homology"/>
<evidence type="ECO:0000256" key="5">
    <source>
        <dbReference type="ARBA" id="ARBA00022741"/>
    </source>
</evidence>
<reference evidence="15" key="1">
    <citation type="submission" date="2017-08" db="EMBL/GenBank/DDBJ databases">
        <title>A dynamic microbial community with high functional redundancy inhabits the cold, oxic subseafloor aquifer.</title>
        <authorList>
            <person name="Tully B.J."/>
            <person name="Wheat C.G."/>
            <person name="Glazer B.T."/>
            <person name="Huber J.A."/>
        </authorList>
    </citation>
    <scope>NUCLEOTIDE SEQUENCE [LARGE SCALE GENOMIC DNA]</scope>
</reference>
<dbReference type="GO" id="GO:0006777">
    <property type="term" value="P:Mo-molybdopterin cofactor biosynthetic process"/>
    <property type="evidence" value="ECO:0007669"/>
    <property type="project" value="UniProtKB-UniRule"/>
</dbReference>
<dbReference type="GO" id="GO:0005525">
    <property type="term" value="F:GTP binding"/>
    <property type="evidence" value="ECO:0007669"/>
    <property type="project" value="UniProtKB-UniRule"/>
</dbReference>
<evidence type="ECO:0000256" key="4">
    <source>
        <dbReference type="ARBA" id="ARBA00022723"/>
    </source>
</evidence>
<comment type="cofactor">
    <cofactor evidence="12">
        <name>[4Fe-4S] cluster</name>
        <dbReference type="ChEBI" id="CHEBI:49883"/>
    </cofactor>
    <text evidence="12">Binds 2 [4Fe-4S] clusters. Binds 1 [4Fe-4S] cluster coordinated with 3 cysteines and an exchangeable S-adenosyl-L-methionine and 1 [4Fe-4S] cluster coordinated with 3 cysteines and the GTP-derived substrate.</text>
</comment>
<dbReference type="PROSITE" id="PS01305">
    <property type="entry name" value="MOAA_NIFB_PQQE"/>
    <property type="match status" value="1"/>
</dbReference>
<dbReference type="InterPro" id="IPR050105">
    <property type="entry name" value="MoCo_biosynth_MoaA/MoaC"/>
</dbReference>
<protein>
    <recommendedName>
        <fullName evidence="1 12">GTP 3',8-cyclase</fullName>
        <ecNumber evidence="1 12">4.1.99.22</ecNumber>
    </recommendedName>
    <alternativeName>
        <fullName evidence="12">Molybdenum cofactor biosynthesis protein A</fullName>
    </alternativeName>
</protein>
<feature type="binding site" evidence="12">
    <location>
        <position position="36"/>
    </location>
    <ligand>
        <name>[4Fe-4S] cluster</name>
        <dbReference type="ChEBI" id="CHEBI:49883"/>
        <label>1</label>
        <note>4Fe-4S-S-AdoMet</note>
    </ligand>
</feature>
<evidence type="ECO:0000256" key="2">
    <source>
        <dbReference type="ARBA" id="ARBA00022485"/>
    </source>
</evidence>
<evidence type="ECO:0000256" key="9">
    <source>
        <dbReference type="ARBA" id="ARBA00023150"/>
    </source>
</evidence>
<keyword evidence="6 12" id="KW-0408">Iron</keyword>
<evidence type="ECO:0000256" key="1">
    <source>
        <dbReference type="ARBA" id="ARBA00012167"/>
    </source>
</evidence>
<name>A0A2A4XD34_9GAMM</name>
<keyword evidence="10 12" id="KW-0456">Lyase</keyword>
<feature type="binding site" evidence="12">
    <location>
        <begin position="266"/>
        <end position="268"/>
    </location>
    <ligand>
        <name>GTP</name>
        <dbReference type="ChEBI" id="CHEBI:37565"/>
    </ligand>
</feature>
<dbReference type="InterPro" id="IPR013785">
    <property type="entry name" value="Aldolase_TIM"/>
</dbReference>
<feature type="binding site" evidence="12">
    <location>
        <position position="35"/>
    </location>
    <ligand>
        <name>S-adenosyl-L-methionine</name>
        <dbReference type="ChEBI" id="CHEBI:59789"/>
    </ligand>
</feature>
<dbReference type="NCBIfam" id="NF001199">
    <property type="entry name" value="PRK00164.2-1"/>
    <property type="match status" value="1"/>
</dbReference>
<dbReference type="GO" id="GO:0046872">
    <property type="term" value="F:metal ion binding"/>
    <property type="evidence" value="ECO:0007669"/>
    <property type="project" value="UniProtKB-KW"/>
</dbReference>
<dbReference type="HAMAP" id="MF_01225_B">
    <property type="entry name" value="MoaA_B"/>
    <property type="match status" value="1"/>
</dbReference>
<dbReference type="NCBIfam" id="TIGR02666">
    <property type="entry name" value="moaA"/>
    <property type="match status" value="1"/>
</dbReference>
<keyword evidence="3 12" id="KW-0949">S-adenosyl-L-methionine</keyword>
<feature type="binding site" evidence="12">
    <location>
        <position position="75"/>
    </location>
    <ligand>
        <name>S-adenosyl-L-methionine</name>
        <dbReference type="ChEBI" id="CHEBI:59789"/>
    </ligand>
</feature>
<feature type="domain" description="Radical SAM core" evidence="13">
    <location>
        <begin position="13"/>
        <end position="238"/>
    </location>
</feature>
<dbReference type="GO" id="GO:1904047">
    <property type="term" value="F:S-adenosyl-L-methionine binding"/>
    <property type="evidence" value="ECO:0007669"/>
    <property type="project" value="UniProtKB-UniRule"/>
</dbReference>
<accession>A0A2A4XD34</accession>
<dbReference type="EMBL" id="NVUL01000010">
    <property type="protein sequence ID" value="PCI80406.1"/>
    <property type="molecule type" value="Genomic_DNA"/>
</dbReference>
<dbReference type="InterPro" id="IPR000385">
    <property type="entry name" value="MoaA_NifB_PqqE_Fe-S-bd_CS"/>
</dbReference>
<comment type="caution">
    <text evidence="12">Lacks conserved residue(s) required for the propagation of feature annotation.</text>
</comment>
<dbReference type="InterPro" id="IPR007197">
    <property type="entry name" value="rSAM"/>
</dbReference>
<dbReference type="GO" id="GO:0051539">
    <property type="term" value="F:4 iron, 4 sulfur cluster binding"/>
    <property type="evidence" value="ECO:0007669"/>
    <property type="project" value="UniProtKB-UniRule"/>
</dbReference>
<dbReference type="InterPro" id="IPR040064">
    <property type="entry name" value="MoaA-like"/>
</dbReference>
<comment type="pathway">
    <text evidence="12">Cofactor biosynthesis; molybdopterin biosynthesis.</text>
</comment>
<dbReference type="Gene3D" id="3.20.20.70">
    <property type="entry name" value="Aldolase class I"/>
    <property type="match status" value="1"/>
</dbReference>
<feature type="binding site" evidence="12">
    <location>
        <position position="278"/>
    </location>
    <ligand>
        <name>[4Fe-4S] cluster</name>
        <dbReference type="ChEBI" id="CHEBI:49883"/>
        <label>2</label>
        <note>4Fe-4S-substrate</note>
    </ligand>
</feature>
<comment type="catalytic activity">
    <reaction evidence="11 12">
        <text>GTP + AH2 + S-adenosyl-L-methionine = (8S)-3',8-cyclo-7,8-dihydroguanosine 5'-triphosphate + 5'-deoxyadenosine + L-methionine + A + H(+)</text>
        <dbReference type="Rhea" id="RHEA:49576"/>
        <dbReference type="ChEBI" id="CHEBI:13193"/>
        <dbReference type="ChEBI" id="CHEBI:15378"/>
        <dbReference type="ChEBI" id="CHEBI:17319"/>
        <dbReference type="ChEBI" id="CHEBI:17499"/>
        <dbReference type="ChEBI" id="CHEBI:37565"/>
        <dbReference type="ChEBI" id="CHEBI:57844"/>
        <dbReference type="ChEBI" id="CHEBI:59789"/>
        <dbReference type="ChEBI" id="CHEBI:131766"/>
        <dbReference type="EC" id="4.1.99.22"/>
    </reaction>
</comment>
<dbReference type="EC" id="4.1.99.22" evidence="1 12"/>
<comment type="similarity">
    <text evidence="12">Belongs to the radical SAM superfamily. MoaA family.</text>
</comment>
<evidence type="ECO:0000256" key="8">
    <source>
        <dbReference type="ARBA" id="ARBA00023134"/>
    </source>
</evidence>
<dbReference type="UniPathway" id="UPA00344"/>
<feature type="binding site" evidence="12">
    <location>
        <position position="261"/>
    </location>
    <ligand>
        <name>[4Fe-4S] cluster</name>
        <dbReference type="ChEBI" id="CHEBI:49883"/>
        <label>2</label>
        <note>4Fe-4S-substrate</note>
    </ligand>
</feature>
<evidence type="ECO:0000313" key="14">
    <source>
        <dbReference type="EMBL" id="PCI80406.1"/>
    </source>
</evidence>
<evidence type="ECO:0000313" key="15">
    <source>
        <dbReference type="Proteomes" id="UP000218767"/>
    </source>
</evidence>
<keyword evidence="8 12" id="KW-0342">GTP-binding</keyword>
<evidence type="ECO:0000259" key="13">
    <source>
        <dbReference type="PROSITE" id="PS51918"/>
    </source>
</evidence>
<keyword evidence="9 12" id="KW-0501">Molybdenum cofactor biosynthesis</keyword>
<dbReference type="PROSITE" id="PS51918">
    <property type="entry name" value="RADICAL_SAM"/>
    <property type="match status" value="1"/>
</dbReference>
<dbReference type="SFLD" id="SFLDS00029">
    <property type="entry name" value="Radical_SAM"/>
    <property type="match status" value="1"/>
</dbReference>
<keyword evidence="7 12" id="KW-0411">Iron-sulfur</keyword>
<dbReference type="CDD" id="cd21117">
    <property type="entry name" value="Twitch_MoaA"/>
    <property type="match status" value="1"/>
</dbReference>
<gene>
    <name evidence="12 14" type="primary">moaA</name>
    <name evidence="14" type="ORF">COB20_03175</name>
</gene>
<keyword evidence="4 12" id="KW-0479">Metal-binding</keyword>
<dbReference type="PANTHER" id="PTHR22960:SF0">
    <property type="entry name" value="MOLYBDENUM COFACTOR BIOSYNTHESIS PROTEIN 1"/>
    <property type="match status" value="1"/>
</dbReference>
<dbReference type="SMART" id="SM00729">
    <property type="entry name" value="Elp3"/>
    <property type="match status" value="1"/>
</dbReference>
<feature type="binding site" evidence="12">
    <location>
        <position position="22"/>
    </location>
    <ligand>
        <name>GTP</name>
        <dbReference type="ChEBI" id="CHEBI:37565"/>
    </ligand>
</feature>
<sequence>MPDNSQVTELIDKFGRRVDYIRLSVTDRCDFRCVYCMTEDMTFLPRDQILSLEELYRVAKVFTELGVKKIRLTGGEPMVRGDVMSLIEKLGALDGLEELLLTTNGAQLEKYAIPLKAAGVNRINISLDSLDAERFKRISRVGKLDKVLAGIDAANAAGFERIRLNSVVMKGYNEDEILDLADYAVERDIDIAFIEEMPLGEASDHAREDTTCSNAWVREKVAGKYQLVDSAEKTAGPSRYTKIAGHKSRIGFISPVTHNFCEDCNRVRVTVEGRLLLCLGNEHSVDLRAILRNPENDDVDLKQALIDSMQIKPERHFFYDKDHAQPVRLMNMTGG</sequence>
<dbReference type="InterPro" id="IPR013483">
    <property type="entry name" value="MoaA"/>
</dbReference>
<dbReference type="AlphaFoldDB" id="A0A2A4XD34"/>
<dbReference type="InterPro" id="IPR010505">
    <property type="entry name" value="MoaA_twitch"/>
</dbReference>
<dbReference type="PANTHER" id="PTHR22960">
    <property type="entry name" value="MOLYBDOPTERIN COFACTOR SYNTHESIS PROTEIN A"/>
    <property type="match status" value="1"/>
</dbReference>
<keyword evidence="5 12" id="KW-0547">Nucleotide-binding</keyword>
<feature type="binding site" evidence="12">
    <location>
        <position position="29"/>
    </location>
    <ligand>
        <name>[4Fe-4S] cluster</name>
        <dbReference type="ChEBI" id="CHEBI:49883"/>
        <label>1</label>
        <note>4Fe-4S-S-AdoMet</note>
    </ligand>
</feature>
<dbReference type="SFLD" id="SFLDG01067">
    <property type="entry name" value="SPASM/twitch_domain_containing"/>
    <property type="match status" value="1"/>
</dbReference>
<comment type="function">
    <text evidence="12">Catalyzes the cyclization of GTP to (8S)-3',8-cyclo-7,8-dihydroguanosine 5'-triphosphate.</text>
</comment>
<feature type="binding site" evidence="12">
    <location>
        <position position="264"/>
    </location>
    <ligand>
        <name>[4Fe-4S] cluster</name>
        <dbReference type="ChEBI" id="CHEBI:49883"/>
        <label>2</label>
        <note>4Fe-4S-substrate</note>
    </ligand>
</feature>
<dbReference type="GO" id="GO:0061799">
    <property type="term" value="F:cyclic pyranopterin monophosphate synthase activity"/>
    <property type="evidence" value="ECO:0007669"/>
    <property type="project" value="TreeGrafter"/>
</dbReference>
<dbReference type="InterPro" id="IPR006638">
    <property type="entry name" value="Elp3/MiaA/NifB-like_rSAM"/>
</dbReference>
<dbReference type="GO" id="GO:0061798">
    <property type="term" value="F:GTP 3',8'-cyclase activity"/>
    <property type="evidence" value="ECO:0007669"/>
    <property type="project" value="UniProtKB-UniRule"/>
</dbReference>
<dbReference type="Proteomes" id="UP000218767">
    <property type="component" value="Unassembled WGS sequence"/>
</dbReference>
<dbReference type="InterPro" id="IPR058240">
    <property type="entry name" value="rSAM_sf"/>
</dbReference>
<evidence type="ECO:0000256" key="12">
    <source>
        <dbReference type="HAMAP-Rule" id="MF_01225"/>
    </source>
</evidence>
<dbReference type="Pfam" id="PF04055">
    <property type="entry name" value="Radical_SAM"/>
    <property type="match status" value="1"/>
</dbReference>
<comment type="subunit">
    <text evidence="12">Monomer and homodimer.</text>
</comment>
<evidence type="ECO:0000256" key="7">
    <source>
        <dbReference type="ARBA" id="ARBA00023014"/>
    </source>
</evidence>
<keyword evidence="2 12" id="KW-0004">4Fe-4S</keyword>
<feature type="binding site" evidence="12">
    <location>
        <position position="126"/>
    </location>
    <ligand>
        <name>S-adenosyl-L-methionine</name>
        <dbReference type="ChEBI" id="CHEBI:59789"/>
    </ligand>
</feature>
<dbReference type="SFLD" id="SFLDG01383">
    <property type="entry name" value="cyclic_pyranopterin_phosphate"/>
    <property type="match status" value="1"/>
</dbReference>
<organism evidence="14 15">
    <name type="scientific">SAR86 cluster bacterium</name>
    <dbReference type="NCBI Taxonomy" id="2030880"/>
    <lineage>
        <taxon>Bacteria</taxon>
        <taxon>Pseudomonadati</taxon>
        <taxon>Pseudomonadota</taxon>
        <taxon>Gammaproteobacteria</taxon>
        <taxon>SAR86 cluster</taxon>
    </lineage>
</organism>
<comment type="caution">
    <text evidence="14">The sequence shown here is derived from an EMBL/GenBank/DDBJ whole genome shotgun (WGS) entry which is preliminary data.</text>
</comment>
<feature type="binding site" evidence="12">
    <location>
        <position position="33"/>
    </location>
    <ligand>
        <name>[4Fe-4S] cluster</name>
        <dbReference type="ChEBI" id="CHEBI:49883"/>
        <label>1</label>
        <note>4Fe-4S-S-AdoMet</note>
    </ligand>
</feature>
<feature type="binding site" evidence="12">
    <location>
        <position position="102"/>
    </location>
    <ligand>
        <name>GTP</name>
        <dbReference type="ChEBI" id="CHEBI:37565"/>
    </ligand>
</feature>
<feature type="binding site" evidence="12">
    <location>
        <position position="197"/>
    </location>
    <ligand>
        <name>S-adenosyl-L-methionine</name>
        <dbReference type="ChEBI" id="CHEBI:59789"/>
    </ligand>
</feature>